<dbReference type="RefSeq" id="WP_086992839.1">
    <property type="nucleotide sequence ID" value="NZ_FUHU01000045.1"/>
</dbReference>
<evidence type="ECO:0000256" key="7">
    <source>
        <dbReference type="SAM" id="Phobius"/>
    </source>
</evidence>
<gene>
    <name evidence="10" type="ORF">CZ674_12310</name>
</gene>
<dbReference type="InterPro" id="IPR003838">
    <property type="entry name" value="ABC3_permease_C"/>
</dbReference>
<keyword evidence="11" id="KW-1185">Reference proteome</keyword>
<evidence type="ECO:0000259" key="8">
    <source>
        <dbReference type="Pfam" id="PF02687"/>
    </source>
</evidence>
<dbReference type="EMBL" id="FUHU01000045">
    <property type="protein sequence ID" value="SJM68020.1"/>
    <property type="molecule type" value="Genomic_DNA"/>
</dbReference>
<dbReference type="Proteomes" id="UP000195787">
    <property type="component" value="Unassembled WGS sequence"/>
</dbReference>
<evidence type="ECO:0000256" key="1">
    <source>
        <dbReference type="ARBA" id="ARBA00004651"/>
    </source>
</evidence>
<feature type="transmembrane region" description="Helical" evidence="7">
    <location>
        <begin position="371"/>
        <end position="394"/>
    </location>
</feature>
<evidence type="ECO:0000313" key="10">
    <source>
        <dbReference type="EMBL" id="SJM68020.1"/>
    </source>
</evidence>
<dbReference type="InterPro" id="IPR050250">
    <property type="entry name" value="Macrolide_Exporter_MacB"/>
</dbReference>
<name>A0A1R4GIS3_9MICO</name>
<feature type="transmembrane region" description="Helical" evidence="7">
    <location>
        <begin position="20"/>
        <end position="42"/>
    </location>
</feature>
<protein>
    <submittedName>
        <fullName evidence="10">ABC transporter permease protein</fullName>
    </submittedName>
</protein>
<accession>A0A1R4GIS3</accession>
<dbReference type="AlphaFoldDB" id="A0A1R4GIS3"/>
<evidence type="ECO:0000256" key="4">
    <source>
        <dbReference type="ARBA" id="ARBA00022989"/>
    </source>
</evidence>
<dbReference type="Pfam" id="PF02687">
    <property type="entry name" value="FtsX"/>
    <property type="match status" value="1"/>
</dbReference>
<feature type="transmembrane region" description="Helical" evidence="7">
    <location>
        <begin position="319"/>
        <end position="346"/>
    </location>
</feature>
<dbReference type="Pfam" id="PF12704">
    <property type="entry name" value="MacB_PCD"/>
    <property type="match status" value="1"/>
</dbReference>
<comment type="similarity">
    <text evidence="6">Belongs to the ABC-4 integral membrane protein family.</text>
</comment>
<keyword evidence="5 7" id="KW-0472">Membrane</keyword>
<comment type="subcellular location">
    <subcellularLocation>
        <location evidence="1">Cell membrane</location>
        <topology evidence="1">Multi-pass membrane protein</topology>
    </subcellularLocation>
</comment>
<dbReference type="GO" id="GO:0022857">
    <property type="term" value="F:transmembrane transporter activity"/>
    <property type="evidence" value="ECO:0007669"/>
    <property type="project" value="TreeGrafter"/>
</dbReference>
<dbReference type="InterPro" id="IPR025857">
    <property type="entry name" value="MacB_PCD"/>
</dbReference>
<evidence type="ECO:0000259" key="9">
    <source>
        <dbReference type="Pfam" id="PF12704"/>
    </source>
</evidence>
<keyword evidence="3 7" id="KW-0812">Transmembrane</keyword>
<evidence type="ECO:0000256" key="6">
    <source>
        <dbReference type="ARBA" id="ARBA00038076"/>
    </source>
</evidence>
<evidence type="ECO:0000256" key="5">
    <source>
        <dbReference type="ARBA" id="ARBA00023136"/>
    </source>
</evidence>
<proteinExistence type="inferred from homology"/>
<feature type="transmembrane region" description="Helical" evidence="7">
    <location>
        <begin position="274"/>
        <end position="299"/>
    </location>
</feature>
<dbReference type="PANTHER" id="PTHR30572">
    <property type="entry name" value="MEMBRANE COMPONENT OF TRANSPORTER-RELATED"/>
    <property type="match status" value="1"/>
</dbReference>
<dbReference type="OrthoDB" id="3510103at2"/>
<evidence type="ECO:0000256" key="2">
    <source>
        <dbReference type="ARBA" id="ARBA00022475"/>
    </source>
</evidence>
<evidence type="ECO:0000256" key="3">
    <source>
        <dbReference type="ARBA" id="ARBA00022692"/>
    </source>
</evidence>
<sequence length="404" mass="42463">MTRLLSVFIDAWEQLRLQRVRVLMSLIGVTLAVAALTASLALGNIMAKVQEDTSIRHAGPEATYSLTASGPGPQPASEDLVADLREAADRYGITYATPVISFDPVVPQHPGYVSGYAVDPAFFPMHARTIEDGRALEPQDAERLAPVGVISRGMADALGIQSVAEHPTLQVGDSRVAVVGIVANQWQDDASIYVLPESYFSHFEAATAEEGEMGGGAYTELKIWIPADADPDALAKRVASDIAAGHEGLRVSADRIDAGAYADFGPDPAVITTIVLASVSVAILALGALSLINIAVVTVRYRIREFGIRRAFGASQRRIFVGVMMESVVGTFIAGLVGVGIVAVVYRSPWAQSMFGTAGIAGLPPFPVEAAVAGVVTSIVTGVIAGMIPAVIAVRSKVIDAIRF</sequence>
<keyword evidence="4 7" id="KW-1133">Transmembrane helix</keyword>
<feature type="domain" description="ABC3 transporter permease C-terminal" evidence="8">
    <location>
        <begin position="278"/>
        <end position="395"/>
    </location>
</feature>
<dbReference type="GO" id="GO:0005886">
    <property type="term" value="C:plasma membrane"/>
    <property type="evidence" value="ECO:0007669"/>
    <property type="project" value="UniProtKB-SubCell"/>
</dbReference>
<organism evidence="10 11">
    <name type="scientific">Agrococcus casei LMG 22410</name>
    <dbReference type="NCBI Taxonomy" id="1255656"/>
    <lineage>
        <taxon>Bacteria</taxon>
        <taxon>Bacillati</taxon>
        <taxon>Actinomycetota</taxon>
        <taxon>Actinomycetes</taxon>
        <taxon>Micrococcales</taxon>
        <taxon>Microbacteriaceae</taxon>
        <taxon>Agrococcus</taxon>
    </lineage>
</organism>
<reference evidence="10 11" key="1">
    <citation type="submission" date="2017-02" db="EMBL/GenBank/DDBJ databases">
        <authorList>
            <person name="Peterson S.W."/>
        </authorList>
    </citation>
    <scope>NUCLEOTIDE SEQUENCE [LARGE SCALE GENOMIC DNA]</scope>
    <source>
        <strain evidence="10 11">LMG 22410</strain>
    </source>
</reference>
<keyword evidence="2" id="KW-1003">Cell membrane</keyword>
<evidence type="ECO:0000313" key="11">
    <source>
        <dbReference type="Proteomes" id="UP000195787"/>
    </source>
</evidence>
<feature type="domain" description="MacB-like periplasmic core" evidence="9">
    <location>
        <begin position="23"/>
        <end position="239"/>
    </location>
</feature>
<dbReference type="PANTHER" id="PTHR30572:SF4">
    <property type="entry name" value="ABC TRANSPORTER PERMEASE YTRF"/>
    <property type="match status" value="1"/>
</dbReference>
<dbReference type="GeneID" id="303173989"/>